<evidence type="ECO:0000313" key="2">
    <source>
        <dbReference type="EMBL" id="KAH3842055.1"/>
    </source>
</evidence>
<dbReference type="EMBL" id="JAIWYP010000004">
    <property type="protein sequence ID" value="KAH3842059.1"/>
    <property type="molecule type" value="Genomic_DNA"/>
</dbReference>
<dbReference type="Proteomes" id="UP000828390">
    <property type="component" value="Unassembled WGS sequence"/>
</dbReference>
<organism evidence="3 4">
    <name type="scientific">Dreissena polymorpha</name>
    <name type="common">Zebra mussel</name>
    <name type="synonym">Mytilus polymorpha</name>
    <dbReference type="NCBI Taxonomy" id="45954"/>
    <lineage>
        <taxon>Eukaryota</taxon>
        <taxon>Metazoa</taxon>
        <taxon>Spiralia</taxon>
        <taxon>Lophotrochozoa</taxon>
        <taxon>Mollusca</taxon>
        <taxon>Bivalvia</taxon>
        <taxon>Autobranchia</taxon>
        <taxon>Heteroconchia</taxon>
        <taxon>Euheterodonta</taxon>
        <taxon>Imparidentia</taxon>
        <taxon>Neoheterodontei</taxon>
        <taxon>Myida</taxon>
        <taxon>Dreissenoidea</taxon>
        <taxon>Dreissenidae</taxon>
        <taxon>Dreissena</taxon>
    </lineage>
</organism>
<name>A0A9D4KM89_DREPO</name>
<feature type="region of interest" description="Disordered" evidence="1">
    <location>
        <begin position="27"/>
        <end position="48"/>
    </location>
</feature>
<accession>A0A9D4KM89</accession>
<evidence type="ECO:0000313" key="4">
    <source>
        <dbReference type="Proteomes" id="UP000828390"/>
    </source>
</evidence>
<gene>
    <name evidence="2" type="ORF">DPMN_115543</name>
    <name evidence="3" type="ORF">DPMN_115547</name>
</gene>
<dbReference type="EMBL" id="JAIWYP010000004">
    <property type="protein sequence ID" value="KAH3842055.1"/>
    <property type="molecule type" value="Genomic_DNA"/>
</dbReference>
<evidence type="ECO:0000256" key="1">
    <source>
        <dbReference type="SAM" id="MobiDB-lite"/>
    </source>
</evidence>
<dbReference type="AlphaFoldDB" id="A0A9D4KM89"/>
<comment type="caution">
    <text evidence="3">The sequence shown here is derived from an EMBL/GenBank/DDBJ whole genome shotgun (WGS) entry which is preliminary data.</text>
</comment>
<proteinExistence type="predicted"/>
<sequence length="86" mass="9462">MLVPAPAMTDTFSEVFFKKDCRPPGYVDAAPSSAPTPPSMPHTAPETHNTARFPEHVCMGCDALISGRQPFIIYDFSVVRHMLVQV</sequence>
<reference evidence="3" key="2">
    <citation type="submission" date="2020-11" db="EMBL/GenBank/DDBJ databases">
        <authorList>
            <person name="McCartney M.A."/>
            <person name="Auch B."/>
            <person name="Kono T."/>
            <person name="Mallez S."/>
            <person name="Becker A."/>
            <person name="Gohl D.M."/>
            <person name="Silverstein K.A.T."/>
            <person name="Koren S."/>
            <person name="Bechman K.B."/>
            <person name="Herman A."/>
            <person name="Abrahante J.E."/>
            <person name="Garbe J."/>
        </authorList>
    </citation>
    <scope>NUCLEOTIDE SEQUENCE</scope>
    <source>
        <strain evidence="3">Duluth1</strain>
        <tissue evidence="3">Whole animal</tissue>
    </source>
</reference>
<keyword evidence="4" id="KW-1185">Reference proteome</keyword>
<protein>
    <submittedName>
        <fullName evidence="3">Uncharacterized protein</fullName>
    </submittedName>
</protein>
<reference evidence="3" key="1">
    <citation type="journal article" date="2019" name="bioRxiv">
        <title>The Genome of the Zebra Mussel, Dreissena polymorpha: A Resource for Invasive Species Research.</title>
        <authorList>
            <person name="McCartney M.A."/>
            <person name="Auch B."/>
            <person name="Kono T."/>
            <person name="Mallez S."/>
            <person name="Zhang Y."/>
            <person name="Obille A."/>
            <person name="Becker A."/>
            <person name="Abrahante J.E."/>
            <person name="Garbe J."/>
            <person name="Badalamenti J.P."/>
            <person name="Herman A."/>
            <person name="Mangelson H."/>
            <person name="Liachko I."/>
            <person name="Sullivan S."/>
            <person name="Sone E.D."/>
            <person name="Koren S."/>
            <person name="Silverstein K.A.T."/>
            <person name="Beckman K.B."/>
            <person name="Gohl D.M."/>
        </authorList>
    </citation>
    <scope>NUCLEOTIDE SEQUENCE</scope>
    <source>
        <strain evidence="3">Duluth1</strain>
        <tissue evidence="3">Whole animal</tissue>
    </source>
</reference>
<evidence type="ECO:0000313" key="3">
    <source>
        <dbReference type="EMBL" id="KAH3842059.1"/>
    </source>
</evidence>